<keyword evidence="15" id="KW-1185">Reference proteome</keyword>
<dbReference type="SUPFAM" id="SSF47769">
    <property type="entry name" value="SAM/Pointed domain"/>
    <property type="match status" value="1"/>
</dbReference>
<feature type="compositionally biased region" description="Low complexity" evidence="11">
    <location>
        <begin position="581"/>
        <end position="590"/>
    </location>
</feature>
<evidence type="ECO:0000256" key="8">
    <source>
        <dbReference type="PROSITE-ProRule" id="PRU00283"/>
    </source>
</evidence>
<keyword evidence="7" id="KW-0206">Cytoskeleton</keyword>
<dbReference type="PROSITE" id="PS00411">
    <property type="entry name" value="KINESIN_MOTOR_1"/>
    <property type="match status" value="1"/>
</dbReference>
<accession>A0ABQ5K673</accession>
<dbReference type="InterPro" id="IPR001752">
    <property type="entry name" value="Kinesin_motor_dom"/>
</dbReference>
<dbReference type="PROSITE" id="PS50067">
    <property type="entry name" value="KINESIN_MOTOR_2"/>
    <property type="match status" value="1"/>
</dbReference>
<dbReference type="InterPro" id="IPR027640">
    <property type="entry name" value="Kinesin-like_fam"/>
</dbReference>
<feature type="region of interest" description="Disordered" evidence="11">
    <location>
        <begin position="543"/>
        <end position="620"/>
    </location>
</feature>
<dbReference type="Pfam" id="PF00536">
    <property type="entry name" value="SAM_1"/>
    <property type="match status" value="1"/>
</dbReference>
<name>A0ABQ5K673_9EUKA</name>
<dbReference type="InterPro" id="IPR001660">
    <property type="entry name" value="SAM"/>
</dbReference>
<evidence type="ECO:0000256" key="4">
    <source>
        <dbReference type="ARBA" id="ARBA00022741"/>
    </source>
</evidence>
<dbReference type="Proteomes" id="UP001057375">
    <property type="component" value="Unassembled WGS sequence"/>
</dbReference>
<evidence type="ECO:0000256" key="9">
    <source>
        <dbReference type="RuleBase" id="RU000394"/>
    </source>
</evidence>
<feature type="region of interest" description="Disordered" evidence="11">
    <location>
        <begin position="66"/>
        <end position="100"/>
    </location>
</feature>
<dbReference type="CDD" id="cd01367">
    <property type="entry name" value="KISc_KIF2_like"/>
    <property type="match status" value="1"/>
</dbReference>
<dbReference type="Gene3D" id="1.10.150.50">
    <property type="entry name" value="Transcription Factor, Ets-1"/>
    <property type="match status" value="1"/>
</dbReference>
<keyword evidence="4 8" id="KW-0547">Nucleotide-binding</keyword>
<keyword evidence="6 8" id="KW-0505">Motor protein</keyword>
<comment type="caution">
    <text evidence="14">The sequence shown here is derived from an EMBL/GenBank/DDBJ whole genome shotgun (WGS) entry which is preliminary data.</text>
</comment>
<dbReference type="EMBL" id="BQXS01012673">
    <property type="protein sequence ID" value="GKT26706.1"/>
    <property type="molecule type" value="Genomic_DNA"/>
</dbReference>
<dbReference type="SUPFAM" id="SSF52540">
    <property type="entry name" value="P-loop containing nucleoside triphosphate hydrolases"/>
    <property type="match status" value="1"/>
</dbReference>
<feature type="domain" description="SAM" evidence="13">
    <location>
        <begin position="1"/>
        <end position="64"/>
    </location>
</feature>
<feature type="region of interest" description="Disordered" evidence="11">
    <location>
        <begin position="639"/>
        <end position="677"/>
    </location>
</feature>
<feature type="compositionally biased region" description="Low complexity" evidence="11">
    <location>
        <begin position="644"/>
        <end position="673"/>
    </location>
</feature>
<dbReference type="InterPro" id="IPR013761">
    <property type="entry name" value="SAM/pointed_sf"/>
</dbReference>
<comment type="similarity">
    <text evidence="8 9">Belongs to the TRAFAC class myosin-kinesin ATPase superfamily. Kinesin family.</text>
</comment>
<keyword evidence="2" id="KW-0963">Cytoplasm</keyword>
<dbReference type="Gene3D" id="3.40.850.10">
    <property type="entry name" value="Kinesin motor domain"/>
    <property type="match status" value="1"/>
</dbReference>
<dbReference type="PANTHER" id="PTHR47971">
    <property type="entry name" value="KINESIN-RELATED PROTEIN 6"/>
    <property type="match status" value="1"/>
</dbReference>
<comment type="subcellular location">
    <subcellularLocation>
        <location evidence="1">Cytoplasm</location>
        <location evidence="1">Cytoskeleton</location>
    </subcellularLocation>
</comment>
<dbReference type="SMART" id="SM00129">
    <property type="entry name" value="KISc"/>
    <property type="match status" value="1"/>
</dbReference>
<dbReference type="PRINTS" id="PR00380">
    <property type="entry name" value="KINESINHEAVY"/>
</dbReference>
<sequence length="796" mass="88880">MSSKQVYKWLAEAGLEKYYKTFEEQKISPQVFLGLDVHDYSSLGIHYLPDKQKLFRQVQQLRRSLGYSSQTSISPSTKAESTPVASVGGDMDIGEISPPRNVGTPGGGAFFFSWDDDYSPVHQPGDIASRGAIPIHHREPQEQKHAPQSMAVTMKPPAPKSITGGVRDSGIGIETPQGTLVPSDYELEQTIDQRIRVVVRKRPLNPKEKLRKERDICTCESWNQVSIHEPKVKVDLTKFTEVHSYHFDQVFSEKAHNQEVYYYTARPLVKNIFAGKKATCFCYGQTGAGKTYTMMEKNTGIYVLAAADIFKELEKPEHRELDLSAHVSFFEIYGGKLFDLLNSRKRLWAREDGTGNVCISGLDERPIRNTKELLSHINDGLTSRSVGATGVNADSSRSHAILQIVLRDVDDEIYGKISFIDLAGSERAADTMNTDRRTRMEGAEINKSLLALKECIRALDRGSKHLPFRGSKLTMVLKDSFIGDARTVMIANLSPNDKAAENTLNTLRYAYRVKELGTKPGEKIRKYPVVPLAENECATGRGIGGKVLKRRKKKDSGSGESEKRRESRGSRSSIPNGNSNKVVPPAAAKKLAARKPRPGQRDTRKREKETEEGMRERIEAEVRAKVEAEYLQKMEKDASPIHPPIQSSQASSIPQPSFSGKPSHSRSASSSSSEPEAIYASVDIDEEGLDEGDELEKTHQDVAATLLTEEDDIVFTHRQEVDAMVNLVREEVSLLCEVEKGEVETDAWVTKLENILARKTTIISELQEKLAAFKHKLLLEEQLCRSIEQHKSGTIE</sequence>
<dbReference type="InterPro" id="IPR019821">
    <property type="entry name" value="Kinesin_motor_CS"/>
</dbReference>
<evidence type="ECO:0000313" key="14">
    <source>
        <dbReference type="EMBL" id="GKT26706.1"/>
    </source>
</evidence>
<feature type="compositionally biased region" description="Basic and acidic residues" evidence="11">
    <location>
        <begin position="599"/>
        <end position="620"/>
    </location>
</feature>
<evidence type="ECO:0000256" key="1">
    <source>
        <dbReference type="ARBA" id="ARBA00004245"/>
    </source>
</evidence>
<evidence type="ECO:0000256" key="10">
    <source>
        <dbReference type="SAM" id="Coils"/>
    </source>
</evidence>
<evidence type="ECO:0000256" key="2">
    <source>
        <dbReference type="ARBA" id="ARBA00022490"/>
    </source>
</evidence>
<proteinExistence type="inferred from homology"/>
<dbReference type="PANTHER" id="PTHR47971:SF8">
    <property type="entry name" value="KINESIN-LIKE PROTEIN"/>
    <property type="match status" value="1"/>
</dbReference>
<evidence type="ECO:0000256" key="3">
    <source>
        <dbReference type="ARBA" id="ARBA00022701"/>
    </source>
</evidence>
<dbReference type="PROSITE" id="PS50105">
    <property type="entry name" value="SAM_DOMAIN"/>
    <property type="match status" value="1"/>
</dbReference>
<organism evidence="14 15">
    <name type="scientific">Aduncisulcus paluster</name>
    <dbReference type="NCBI Taxonomy" id="2918883"/>
    <lineage>
        <taxon>Eukaryota</taxon>
        <taxon>Metamonada</taxon>
        <taxon>Carpediemonas-like organisms</taxon>
        <taxon>Aduncisulcus</taxon>
    </lineage>
</organism>
<evidence type="ECO:0000256" key="6">
    <source>
        <dbReference type="ARBA" id="ARBA00023175"/>
    </source>
</evidence>
<evidence type="ECO:0000256" key="7">
    <source>
        <dbReference type="ARBA" id="ARBA00023212"/>
    </source>
</evidence>
<keyword evidence="3 9" id="KW-0493">Microtubule</keyword>
<gene>
    <name evidence="14" type="ORF">ADUPG1_013449</name>
</gene>
<feature type="coiled-coil region" evidence="10">
    <location>
        <begin position="749"/>
        <end position="783"/>
    </location>
</feature>
<evidence type="ECO:0000313" key="15">
    <source>
        <dbReference type="Proteomes" id="UP001057375"/>
    </source>
</evidence>
<evidence type="ECO:0000256" key="5">
    <source>
        <dbReference type="ARBA" id="ARBA00022840"/>
    </source>
</evidence>
<feature type="binding site" evidence="8">
    <location>
        <begin position="284"/>
        <end position="291"/>
    </location>
    <ligand>
        <name>ATP</name>
        <dbReference type="ChEBI" id="CHEBI:30616"/>
    </ligand>
</feature>
<reference evidence="14" key="1">
    <citation type="submission" date="2022-03" db="EMBL/GenBank/DDBJ databases">
        <title>Draft genome sequence of Aduncisulcus paluster, a free-living microaerophilic Fornicata.</title>
        <authorList>
            <person name="Yuyama I."/>
            <person name="Kume K."/>
            <person name="Tamura T."/>
            <person name="Inagaki Y."/>
            <person name="Hashimoto T."/>
        </authorList>
    </citation>
    <scope>NUCLEOTIDE SEQUENCE</scope>
    <source>
        <strain evidence="14">NY0171</strain>
    </source>
</reference>
<dbReference type="InterPro" id="IPR036961">
    <property type="entry name" value="Kinesin_motor_dom_sf"/>
</dbReference>
<dbReference type="InterPro" id="IPR027417">
    <property type="entry name" value="P-loop_NTPase"/>
</dbReference>
<keyword evidence="10" id="KW-0175">Coiled coil</keyword>
<feature type="domain" description="Kinesin motor" evidence="12">
    <location>
        <begin position="194"/>
        <end position="516"/>
    </location>
</feature>
<feature type="compositionally biased region" description="Polar residues" evidence="11">
    <location>
        <begin position="66"/>
        <end position="84"/>
    </location>
</feature>
<protein>
    <recommendedName>
        <fullName evidence="9">Kinesin-like protein</fullName>
    </recommendedName>
</protein>
<dbReference type="Pfam" id="PF00225">
    <property type="entry name" value="Kinesin"/>
    <property type="match status" value="1"/>
</dbReference>
<evidence type="ECO:0000259" key="12">
    <source>
        <dbReference type="PROSITE" id="PS50067"/>
    </source>
</evidence>
<evidence type="ECO:0000256" key="11">
    <source>
        <dbReference type="SAM" id="MobiDB-lite"/>
    </source>
</evidence>
<evidence type="ECO:0000259" key="13">
    <source>
        <dbReference type="PROSITE" id="PS50105"/>
    </source>
</evidence>
<feature type="compositionally biased region" description="Basic and acidic residues" evidence="11">
    <location>
        <begin position="555"/>
        <end position="569"/>
    </location>
</feature>
<keyword evidence="5 8" id="KW-0067">ATP-binding</keyword>